<gene>
    <name evidence="1" type="ORF">MYCIT1_LOCUS22320</name>
</gene>
<reference evidence="1" key="1">
    <citation type="submission" date="2023-11" db="EMBL/GenBank/DDBJ databases">
        <authorList>
            <person name="De Vega J J."/>
            <person name="De Vega J J."/>
        </authorList>
    </citation>
    <scope>NUCLEOTIDE SEQUENCE</scope>
</reference>
<proteinExistence type="predicted"/>
<comment type="caution">
    <text evidence="1">The sequence shown here is derived from an EMBL/GenBank/DDBJ whole genome shotgun (WGS) entry which is preliminary data.</text>
</comment>
<organism evidence="1 2">
    <name type="scientific">Mycena citricolor</name>
    <dbReference type="NCBI Taxonomy" id="2018698"/>
    <lineage>
        <taxon>Eukaryota</taxon>
        <taxon>Fungi</taxon>
        <taxon>Dikarya</taxon>
        <taxon>Basidiomycota</taxon>
        <taxon>Agaricomycotina</taxon>
        <taxon>Agaricomycetes</taxon>
        <taxon>Agaricomycetidae</taxon>
        <taxon>Agaricales</taxon>
        <taxon>Marasmiineae</taxon>
        <taxon>Mycenaceae</taxon>
        <taxon>Mycena</taxon>
    </lineage>
</organism>
<dbReference type="EMBL" id="CAVNYO010000403">
    <property type="protein sequence ID" value="CAK5274917.1"/>
    <property type="molecule type" value="Genomic_DNA"/>
</dbReference>
<protein>
    <submittedName>
        <fullName evidence="1">Uncharacterized protein</fullName>
    </submittedName>
</protein>
<dbReference type="AlphaFoldDB" id="A0AAD2K278"/>
<keyword evidence="2" id="KW-1185">Reference proteome</keyword>
<sequence length="195" mass="20964">MDQILLLEVAVSGEPHRSRSFNGLGVACAGSWPSRERSRCDLAVTAANLLDPRTCTTTGWMVFFPSVGIRKRKPLAVMHAQKIVASRNAPLVPDGTEVTPAISRPVPSGNEHLVPASAIQCDLVIGPRSTFCSSPDTTKSSRAFLPKAVQRLQGLTRMAGWWTCVARIDRTVCVVPVRLGEATRSDAGRKSGDNS</sequence>
<dbReference type="Proteomes" id="UP001295794">
    <property type="component" value="Unassembled WGS sequence"/>
</dbReference>
<evidence type="ECO:0000313" key="1">
    <source>
        <dbReference type="EMBL" id="CAK5274917.1"/>
    </source>
</evidence>
<evidence type="ECO:0000313" key="2">
    <source>
        <dbReference type="Proteomes" id="UP001295794"/>
    </source>
</evidence>
<name>A0AAD2K278_9AGAR</name>
<accession>A0AAD2K278</accession>